<evidence type="ECO:0000256" key="2">
    <source>
        <dbReference type="ARBA" id="ARBA00022801"/>
    </source>
</evidence>
<evidence type="ECO:0000256" key="1">
    <source>
        <dbReference type="ARBA" id="ARBA00005641"/>
    </source>
</evidence>
<dbReference type="AlphaFoldDB" id="A0AAW0C4P7"/>
<keyword evidence="3 4" id="KW-0326">Glycosidase</keyword>
<evidence type="ECO:0000259" key="6">
    <source>
        <dbReference type="Pfam" id="PF00150"/>
    </source>
</evidence>
<dbReference type="Gene3D" id="3.20.20.80">
    <property type="entry name" value="Glycosidases"/>
    <property type="match status" value="1"/>
</dbReference>
<keyword evidence="8" id="KW-1185">Reference proteome</keyword>
<dbReference type="GO" id="GO:0009986">
    <property type="term" value="C:cell surface"/>
    <property type="evidence" value="ECO:0007669"/>
    <property type="project" value="TreeGrafter"/>
</dbReference>
<evidence type="ECO:0000256" key="3">
    <source>
        <dbReference type="ARBA" id="ARBA00023295"/>
    </source>
</evidence>
<proteinExistence type="inferred from homology"/>
<dbReference type="SUPFAM" id="SSF51445">
    <property type="entry name" value="(Trans)glycosidases"/>
    <property type="match status" value="1"/>
</dbReference>
<sequence length="477" mass="53285">MYTLIFKFLLCGFLFSKAFAGHRPEKIYGVNLGNWLITEPWMMPNEWGAMGGEQCDPCGGCVRSDGAFAEFFPDNVDAVFKQHWETWFTQQDVNDLVDLGINTVRIPVGWYIIEQLVDRKTEFFPRGGLASLRRGLDQLNKAGIAAVLDLHAAPGAQRPNEMWTGRCTKDPQFYTPENYHRALIWTAVMTTLSHIDPAFGSVFAIEAVNNPLQNSALTPGYGDYLKNFALTMRLVEAILGLDSDIPHIPKLSYGQTNISYAYNHASSDTAVKAIFSEPVIDALLDSLPIIGDIVQDLIQNNTCLEIPAFIDQEPLIANFMDIATQSNNPFNPADAAIGPVTYDHHLFFADDGSGNITATPEGYLKSICSKIRSDLPIVDNMKLLRNDPLWFGEWTLATQLGAAETDDFLKDYADAQKIAYNGSLGWFYWNFKTEFGGVWSYMDGVKRGWLTKDPAALHDPHVCDKYHVEVDCGDKSY</sequence>
<comment type="caution">
    <text evidence="7">The sequence shown here is derived from an EMBL/GenBank/DDBJ whole genome shotgun (WGS) entry which is preliminary data.</text>
</comment>
<keyword evidence="2 4" id="KW-0378">Hydrolase</keyword>
<name>A0AAW0C4P7_9AGAR</name>
<dbReference type="Proteomes" id="UP001383192">
    <property type="component" value="Unassembled WGS sequence"/>
</dbReference>
<feature type="chain" id="PRO_5043900530" description="Glycoside hydrolase family 5 domain-containing protein" evidence="5">
    <location>
        <begin position="21"/>
        <end position="477"/>
    </location>
</feature>
<dbReference type="Pfam" id="PF00150">
    <property type="entry name" value="Cellulase"/>
    <property type="match status" value="1"/>
</dbReference>
<comment type="similarity">
    <text evidence="1 4">Belongs to the glycosyl hydrolase 5 (cellulase A) family.</text>
</comment>
<dbReference type="GO" id="GO:0008422">
    <property type="term" value="F:beta-glucosidase activity"/>
    <property type="evidence" value="ECO:0007669"/>
    <property type="project" value="TreeGrafter"/>
</dbReference>
<keyword evidence="5" id="KW-0732">Signal</keyword>
<dbReference type="GO" id="GO:0009251">
    <property type="term" value="P:glucan catabolic process"/>
    <property type="evidence" value="ECO:0007669"/>
    <property type="project" value="TreeGrafter"/>
</dbReference>
<feature type="domain" description="Glycoside hydrolase family 5" evidence="6">
    <location>
        <begin position="81"/>
        <end position="163"/>
    </location>
</feature>
<dbReference type="GO" id="GO:0005576">
    <property type="term" value="C:extracellular region"/>
    <property type="evidence" value="ECO:0007669"/>
    <property type="project" value="TreeGrafter"/>
</dbReference>
<evidence type="ECO:0000256" key="4">
    <source>
        <dbReference type="RuleBase" id="RU361153"/>
    </source>
</evidence>
<dbReference type="InterPro" id="IPR001547">
    <property type="entry name" value="Glyco_hydro_5"/>
</dbReference>
<dbReference type="PANTHER" id="PTHR31297">
    <property type="entry name" value="GLUCAN ENDO-1,6-BETA-GLUCOSIDASE B"/>
    <property type="match status" value="1"/>
</dbReference>
<reference evidence="7 8" key="1">
    <citation type="submission" date="2024-01" db="EMBL/GenBank/DDBJ databases">
        <title>A draft genome for a cacao thread blight-causing isolate of Paramarasmius palmivorus.</title>
        <authorList>
            <person name="Baruah I.K."/>
            <person name="Bukari Y."/>
            <person name="Amoako-Attah I."/>
            <person name="Meinhardt L.W."/>
            <person name="Bailey B.A."/>
            <person name="Cohen S.P."/>
        </authorList>
    </citation>
    <scope>NUCLEOTIDE SEQUENCE [LARGE SCALE GENOMIC DNA]</scope>
    <source>
        <strain evidence="7 8">GH-12</strain>
    </source>
</reference>
<organism evidence="7 8">
    <name type="scientific">Paramarasmius palmivorus</name>
    <dbReference type="NCBI Taxonomy" id="297713"/>
    <lineage>
        <taxon>Eukaryota</taxon>
        <taxon>Fungi</taxon>
        <taxon>Dikarya</taxon>
        <taxon>Basidiomycota</taxon>
        <taxon>Agaricomycotina</taxon>
        <taxon>Agaricomycetes</taxon>
        <taxon>Agaricomycetidae</taxon>
        <taxon>Agaricales</taxon>
        <taxon>Marasmiineae</taxon>
        <taxon>Marasmiaceae</taxon>
        <taxon>Paramarasmius</taxon>
    </lineage>
</organism>
<evidence type="ECO:0000313" key="8">
    <source>
        <dbReference type="Proteomes" id="UP001383192"/>
    </source>
</evidence>
<protein>
    <recommendedName>
        <fullName evidence="6">Glycoside hydrolase family 5 domain-containing protein</fullName>
    </recommendedName>
</protein>
<feature type="signal peptide" evidence="5">
    <location>
        <begin position="1"/>
        <end position="20"/>
    </location>
</feature>
<dbReference type="InterPro" id="IPR017853">
    <property type="entry name" value="GH"/>
</dbReference>
<evidence type="ECO:0000313" key="7">
    <source>
        <dbReference type="EMBL" id="KAK7033937.1"/>
    </source>
</evidence>
<evidence type="ECO:0000256" key="5">
    <source>
        <dbReference type="SAM" id="SignalP"/>
    </source>
</evidence>
<dbReference type="PANTHER" id="PTHR31297:SF42">
    <property type="entry name" value="GLYCOSIDE HYDROLASE FAMILY 5 DOMAIN-CONTAINING PROTEIN"/>
    <property type="match status" value="1"/>
</dbReference>
<dbReference type="EMBL" id="JAYKXP010000059">
    <property type="protein sequence ID" value="KAK7033937.1"/>
    <property type="molecule type" value="Genomic_DNA"/>
</dbReference>
<dbReference type="InterPro" id="IPR050386">
    <property type="entry name" value="Glycosyl_hydrolase_5"/>
</dbReference>
<gene>
    <name evidence="7" type="ORF">VNI00_012563</name>
</gene>
<accession>A0AAW0C4P7</accession>